<feature type="non-terminal residue" evidence="1">
    <location>
        <position position="1"/>
    </location>
</feature>
<name>A0A358HTQ4_9PROT</name>
<dbReference type="InterPro" id="IPR036663">
    <property type="entry name" value="Fumarylacetoacetase_C_sf"/>
</dbReference>
<evidence type="ECO:0000313" key="2">
    <source>
        <dbReference type="Proteomes" id="UP000264753"/>
    </source>
</evidence>
<dbReference type="SUPFAM" id="SSF56529">
    <property type="entry name" value="FAH"/>
    <property type="match status" value="1"/>
</dbReference>
<proteinExistence type="predicted"/>
<organism evidence="1 2">
    <name type="scientific">Thalassospira lucentensis</name>
    <dbReference type="NCBI Taxonomy" id="168935"/>
    <lineage>
        <taxon>Bacteria</taxon>
        <taxon>Pseudomonadati</taxon>
        <taxon>Pseudomonadota</taxon>
        <taxon>Alphaproteobacteria</taxon>
        <taxon>Rhodospirillales</taxon>
        <taxon>Thalassospiraceae</taxon>
        <taxon>Thalassospira</taxon>
    </lineage>
</organism>
<sequence>PPRFLSAGDIVELSVEGLGTQRQTVVANDQ</sequence>
<evidence type="ECO:0000313" key="1">
    <source>
        <dbReference type="EMBL" id="HBU98556.1"/>
    </source>
</evidence>
<comment type="caution">
    <text evidence="1">The sequence shown here is derived from an EMBL/GenBank/DDBJ whole genome shotgun (WGS) entry which is preliminary data.</text>
</comment>
<reference evidence="1 2" key="1">
    <citation type="journal article" date="2018" name="Nat. Biotechnol.">
        <title>A standardized bacterial taxonomy based on genome phylogeny substantially revises the tree of life.</title>
        <authorList>
            <person name="Parks D.H."/>
            <person name="Chuvochina M."/>
            <person name="Waite D.W."/>
            <person name="Rinke C."/>
            <person name="Skarshewski A."/>
            <person name="Chaumeil P.A."/>
            <person name="Hugenholtz P."/>
        </authorList>
    </citation>
    <scope>NUCLEOTIDE SEQUENCE [LARGE SCALE GENOMIC DNA]</scope>
    <source>
        <strain evidence="1">UBA8707</strain>
    </source>
</reference>
<dbReference type="AlphaFoldDB" id="A0A358HTQ4"/>
<dbReference type="GO" id="GO:0016853">
    <property type="term" value="F:isomerase activity"/>
    <property type="evidence" value="ECO:0007669"/>
    <property type="project" value="UniProtKB-KW"/>
</dbReference>
<protein>
    <submittedName>
        <fullName evidence="1">2-hydroxyhepta-2,4-diene-1,7-dioate isomerase</fullName>
    </submittedName>
</protein>
<dbReference type="Proteomes" id="UP000264753">
    <property type="component" value="Unassembled WGS sequence"/>
</dbReference>
<accession>A0A358HTQ4</accession>
<gene>
    <name evidence="1" type="ORF">DEF21_11715</name>
</gene>
<dbReference type="EMBL" id="DOOG01000098">
    <property type="protein sequence ID" value="HBU98556.1"/>
    <property type="molecule type" value="Genomic_DNA"/>
</dbReference>
<keyword evidence="1" id="KW-0413">Isomerase</keyword>